<dbReference type="Gene3D" id="1.20.1250.20">
    <property type="entry name" value="MFS general substrate transporter like domains"/>
    <property type="match status" value="1"/>
</dbReference>
<keyword evidence="5 7" id="KW-1133">Transmembrane helix</keyword>
<keyword evidence="4 7" id="KW-0812">Transmembrane</keyword>
<evidence type="ECO:0000256" key="4">
    <source>
        <dbReference type="ARBA" id="ARBA00022692"/>
    </source>
</evidence>
<evidence type="ECO:0000313" key="10">
    <source>
        <dbReference type="Proteomes" id="UP001520140"/>
    </source>
</evidence>
<evidence type="ECO:0000256" key="6">
    <source>
        <dbReference type="ARBA" id="ARBA00023136"/>
    </source>
</evidence>
<evidence type="ECO:0000256" key="1">
    <source>
        <dbReference type="ARBA" id="ARBA00004651"/>
    </source>
</evidence>
<dbReference type="PANTHER" id="PTHR23517:SF2">
    <property type="entry name" value="MULTIDRUG RESISTANCE PROTEIN MDTH"/>
    <property type="match status" value="1"/>
</dbReference>
<comment type="caution">
    <text evidence="9">The sequence shown here is derived from an EMBL/GenBank/DDBJ whole genome shotgun (WGS) entry which is preliminary data.</text>
</comment>
<sequence length="384" mass="39435">MVLPYLSVHLTGDLGLGAATVGVILGVRTFSQQGLFFLGGTLADRVGIRPVVLTGCTIRVVGFVGLAFAESLVAVLVATVLVGVAAALFSPAVESAVAVEGSVSERAGGQSRLDAFALFTVCGQIGSFTGPLIGSLLLLVDFRIACLCAAVVFVAVTVTHAVMLPARRPAESTTSWFEDWRIVARNRLFLVFALATSVQLVAYNQLYLLLPLQVDQVWGSQAPLGWLFAASSLLVVAAQMPLTRAARRRPLRAVLPAGFVVMGAAFGVAGVAAILGATGWAGLIGPALFVVLLTLGQMIAMPFARDLVPVLAGDRTLGAYYGFLASAGGIGVLVGSAGLGAVVDAVPDTAMGHAAPWLLGAALPLAAAAILRSVAVRVDPVRQP</sequence>
<proteinExistence type="predicted"/>
<evidence type="ECO:0000313" key="9">
    <source>
        <dbReference type="EMBL" id="MBY6319848.1"/>
    </source>
</evidence>
<evidence type="ECO:0000256" key="7">
    <source>
        <dbReference type="SAM" id="Phobius"/>
    </source>
</evidence>
<feature type="transmembrane region" description="Helical" evidence="7">
    <location>
        <begin position="113"/>
        <end position="136"/>
    </location>
</feature>
<dbReference type="InterPro" id="IPR020846">
    <property type="entry name" value="MFS_dom"/>
</dbReference>
<dbReference type="InterPro" id="IPR050171">
    <property type="entry name" value="MFS_Transporters"/>
</dbReference>
<protein>
    <submittedName>
        <fullName evidence="9">MFS transporter</fullName>
    </submittedName>
</protein>
<dbReference type="InterPro" id="IPR011701">
    <property type="entry name" value="MFS"/>
</dbReference>
<reference evidence="9 10" key="1">
    <citation type="submission" date="2020-06" db="EMBL/GenBank/DDBJ databases">
        <title>Taxonomy, biology and ecology of Rhodococcus bacteria occurring in California pistachio and other woody hosts as revealed by genome sequence analyses.</title>
        <authorList>
            <person name="Gai Y."/>
            <person name="Riely B."/>
        </authorList>
    </citation>
    <scope>NUCLEOTIDE SEQUENCE [LARGE SCALE GENOMIC DNA]</scope>
    <source>
        <strain evidence="9 10">BP-284</strain>
    </source>
</reference>
<dbReference type="Proteomes" id="UP001520140">
    <property type="component" value="Unassembled WGS sequence"/>
</dbReference>
<evidence type="ECO:0000259" key="8">
    <source>
        <dbReference type="PROSITE" id="PS50850"/>
    </source>
</evidence>
<feature type="transmembrane region" description="Helical" evidence="7">
    <location>
        <begin position="354"/>
        <end position="375"/>
    </location>
</feature>
<feature type="transmembrane region" description="Helical" evidence="7">
    <location>
        <begin position="48"/>
        <end position="68"/>
    </location>
</feature>
<feature type="transmembrane region" description="Helical" evidence="7">
    <location>
        <begin position="224"/>
        <end position="242"/>
    </location>
</feature>
<feature type="transmembrane region" description="Helical" evidence="7">
    <location>
        <begin position="254"/>
        <end position="274"/>
    </location>
</feature>
<gene>
    <name evidence="9" type="ORF">HQ605_03325</name>
</gene>
<feature type="domain" description="Major facilitator superfamily (MFS) profile" evidence="8">
    <location>
        <begin position="1"/>
        <end position="379"/>
    </location>
</feature>
<keyword evidence="10" id="KW-1185">Reference proteome</keyword>
<dbReference type="PROSITE" id="PS50850">
    <property type="entry name" value="MFS"/>
    <property type="match status" value="1"/>
</dbReference>
<feature type="transmembrane region" description="Helical" evidence="7">
    <location>
        <begin position="142"/>
        <end position="166"/>
    </location>
</feature>
<keyword evidence="2" id="KW-0813">Transport</keyword>
<comment type="subcellular location">
    <subcellularLocation>
        <location evidence="1">Cell membrane</location>
        <topology evidence="1">Multi-pass membrane protein</topology>
    </subcellularLocation>
</comment>
<evidence type="ECO:0000256" key="2">
    <source>
        <dbReference type="ARBA" id="ARBA00022448"/>
    </source>
</evidence>
<dbReference type="EMBL" id="JABUKG010000002">
    <property type="protein sequence ID" value="MBY6319848.1"/>
    <property type="molecule type" value="Genomic_DNA"/>
</dbReference>
<keyword evidence="3" id="KW-1003">Cell membrane</keyword>
<feature type="transmembrane region" description="Helical" evidence="7">
    <location>
        <begin position="280"/>
        <end position="300"/>
    </location>
</feature>
<feature type="transmembrane region" description="Helical" evidence="7">
    <location>
        <begin position="74"/>
        <end position="93"/>
    </location>
</feature>
<dbReference type="InterPro" id="IPR036259">
    <property type="entry name" value="MFS_trans_sf"/>
</dbReference>
<evidence type="ECO:0000256" key="3">
    <source>
        <dbReference type="ARBA" id="ARBA00022475"/>
    </source>
</evidence>
<evidence type="ECO:0000256" key="5">
    <source>
        <dbReference type="ARBA" id="ARBA00022989"/>
    </source>
</evidence>
<dbReference type="SUPFAM" id="SSF103473">
    <property type="entry name" value="MFS general substrate transporter"/>
    <property type="match status" value="1"/>
</dbReference>
<accession>A0ABS7NPB9</accession>
<feature type="transmembrane region" description="Helical" evidence="7">
    <location>
        <begin position="187"/>
        <end position="204"/>
    </location>
</feature>
<name>A0ABS7NPB9_9NOCA</name>
<dbReference type="PANTHER" id="PTHR23517">
    <property type="entry name" value="RESISTANCE PROTEIN MDTM, PUTATIVE-RELATED-RELATED"/>
    <property type="match status" value="1"/>
</dbReference>
<feature type="transmembrane region" description="Helical" evidence="7">
    <location>
        <begin position="6"/>
        <end position="27"/>
    </location>
</feature>
<keyword evidence="6 7" id="KW-0472">Membrane</keyword>
<organism evidence="9 10">
    <name type="scientific">Rhodococcoides kroppenstedtii</name>
    <dbReference type="NCBI Taxonomy" id="293050"/>
    <lineage>
        <taxon>Bacteria</taxon>
        <taxon>Bacillati</taxon>
        <taxon>Actinomycetota</taxon>
        <taxon>Actinomycetes</taxon>
        <taxon>Mycobacteriales</taxon>
        <taxon>Nocardiaceae</taxon>
        <taxon>Rhodococcoides</taxon>
    </lineage>
</organism>
<feature type="transmembrane region" description="Helical" evidence="7">
    <location>
        <begin position="320"/>
        <end position="342"/>
    </location>
</feature>
<dbReference type="Pfam" id="PF07690">
    <property type="entry name" value="MFS_1"/>
    <property type="match status" value="1"/>
</dbReference>